<gene>
    <name evidence="3" type="ORF">BD626DRAFT_392982</name>
</gene>
<proteinExistence type="predicted"/>
<evidence type="ECO:0000259" key="2">
    <source>
        <dbReference type="PROSITE" id="PS50097"/>
    </source>
</evidence>
<dbReference type="InterPro" id="IPR000210">
    <property type="entry name" value="BTB/POZ_dom"/>
</dbReference>
<feature type="domain" description="BTB" evidence="2">
    <location>
        <begin position="22"/>
        <end position="96"/>
    </location>
</feature>
<dbReference type="AlphaFoldDB" id="A0A550CW19"/>
<dbReference type="Gene3D" id="3.30.710.10">
    <property type="entry name" value="Potassium Channel Kv1.1, Chain A"/>
    <property type="match status" value="1"/>
</dbReference>
<dbReference type="SMART" id="SM00225">
    <property type="entry name" value="BTB"/>
    <property type="match status" value="1"/>
</dbReference>
<sequence>MSSHGISLKNIRRSSTYFLMGGDLHILVEGVMFRVHKFFFDRESNTFRREFVVPVSPGAQPKGATESTALVLEDVTLDEFEKFLWVFYNPRYSIYDAAPEDWVDILKLAHMWKFREVYELAVRELERLEMPVVERLIAYQAYDVNREFVVPLYAELFRRDAPLSKNESQRLGIETVYTIWMGRERLRAKPTNDVHSHGRSPLPAGLQEAEVEAMARDLLADRAANSSPGQSSVTSARATSLYEY</sequence>
<dbReference type="STRING" id="97359.A0A550CW19"/>
<dbReference type="OrthoDB" id="9997739at2759"/>
<evidence type="ECO:0000313" key="3">
    <source>
        <dbReference type="EMBL" id="TRM68992.1"/>
    </source>
</evidence>
<feature type="compositionally biased region" description="Polar residues" evidence="1">
    <location>
        <begin position="225"/>
        <end position="238"/>
    </location>
</feature>
<feature type="region of interest" description="Disordered" evidence="1">
    <location>
        <begin position="222"/>
        <end position="244"/>
    </location>
</feature>
<organism evidence="3 4">
    <name type="scientific">Schizophyllum amplum</name>
    <dbReference type="NCBI Taxonomy" id="97359"/>
    <lineage>
        <taxon>Eukaryota</taxon>
        <taxon>Fungi</taxon>
        <taxon>Dikarya</taxon>
        <taxon>Basidiomycota</taxon>
        <taxon>Agaricomycotina</taxon>
        <taxon>Agaricomycetes</taxon>
        <taxon>Agaricomycetidae</taxon>
        <taxon>Agaricales</taxon>
        <taxon>Schizophyllaceae</taxon>
        <taxon>Schizophyllum</taxon>
    </lineage>
</organism>
<dbReference type="InterPro" id="IPR011333">
    <property type="entry name" value="SKP1/BTB/POZ_sf"/>
</dbReference>
<dbReference type="Proteomes" id="UP000320762">
    <property type="component" value="Unassembled WGS sequence"/>
</dbReference>
<dbReference type="EMBL" id="VDMD01000001">
    <property type="protein sequence ID" value="TRM68992.1"/>
    <property type="molecule type" value="Genomic_DNA"/>
</dbReference>
<comment type="caution">
    <text evidence="3">The sequence shown here is derived from an EMBL/GenBank/DDBJ whole genome shotgun (WGS) entry which is preliminary data.</text>
</comment>
<dbReference type="Pfam" id="PF00651">
    <property type="entry name" value="BTB"/>
    <property type="match status" value="1"/>
</dbReference>
<evidence type="ECO:0000256" key="1">
    <source>
        <dbReference type="SAM" id="MobiDB-lite"/>
    </source>
</evidence>
<evidence type="ECO:0000313" key="4">
    <source>
        <dbReference type="Proteomes" id="UP000320762"/>
    </source>
</evidence>
<accession>A0A550CW19</accession>
<dbReference type="PROSITE" id="PS50097">
    <property type="entry name" value="BTB"/>
    <property type="match status" value="1"/>
</dbReference>
<protein>
    <recommendedName>
        <fullName evidence="2">BTB domain-containing protein</fullName>
    </recommendedName>
</protein>
<name>A0A550CW19_9AGAR</name>
<keyword evidence="4" id="KW-1185">Reference proteome</keyword>
<dbReference type="SUPFAM" id="SSF54695">
    <property type="entry name" value="POZ domain"/>
    <property type="match status" value="1"/>
</dbReference>
<reference evidence="3 4" key="1">
    <citation type="journal article" date="2019" name="New Phytol.">
        <title>Comparative genomics reveals unique wood-decay strategies and fruiting body development in the Schizophyllaceae.</title>
        <authorList>
            <person name="Almasi E."/>
            <person name="Sahu N."/>
            <person name="Krizsan K."/>
            <person name="Balint B."/>
            <person name="Kovacs G.M."/>
            <person name="Kiss B."/>
            <person name="Cseklye J."/>
            <person name="Drula E."/>
            <person name="Henrissat B."/>
            <person name="Nagy I."/>
            <person name="Chovatia M."/>
            <person name="Adam C."/>
            <person name="LaButti K."/>
            <person name="Lipzen A."/>
            <person name="Riley R."/>
            <person name="Grigoriev I.V."/>
            <person name="Nagy L.G."/>
        </authorList>
    </citation>
    <scope>NUCLEOTIDE SEQUENCE [LARGE SCALE GENOMIC DNA]</scope>
    <source>
        <strain evidence="3 4">NL-1724</strain>
    </source>
</reference>